<protein>
    <submittedName>
        <fullName evidence="1">Uncharacterized protein</fullName>
    </submittedName>
</protein>
<evidence type="ECO:0000313" key="2">
    <source>
        <dbReference type="Proteomes" id="UP001164746"/>
    </source>
</evidence>
<gene>
    <name evidence="1" type="ORF">MAR_018836</name>
</gene>
<dbReference type="Proteomes" id="UP001164746">
    <property type="component" value="Chromosome 6"/>
</dbReference>
<proteinExistence type="predicted"/>
<evidence type="ECO:0000313" key="1">
    <source>
        <dbReference type="EMBL" id="WAR08878.1"/>
    </source>
</evidence>
<reference evidence="1" key="1">
    <citation type="submission" date="2022-11" db="EMBL/GenBank/DDBJ databases">
        <title>Centuries of genome instability and evolution in soft-shell clam transmissible cancer (bioRxiv).</title>
        <authorList>
            <person name="Hart S.F.M."/>
            <person name="Yonemitsu M.A."/>
            <person name="Giersch R.M."/>
            <person name="Beal B.F."/>
            <person name="Arriagada G."/>
            <person name="Davis B.W."/>
            <person name="Ostrander E.A."/>
            <person name="Goff S.P."/>
            <person name="Metzger M.J."/>
        </authorList>
    </citation>
    <scope>NUCLEOTIDE SEQUENCE</scope>
    <source>
        <strain evidence="1">MELC-2E11</strain>
        <tissue evidence="1">Siphon/mantle</tissue>
    </source>
</reference>
<organism evidence="1 2">
    <name type="scientific">Mya arenaria</name>
    <name type="common">Soft-shell clam</name>
    <dbReference type="NCBI Taxonomy" id="6604"/>
    <lineage>
        <taxon>Eukaryota</taxon>
        <taxon>Metazoa</taxon>
        <taxon>Spiralia</taxon>
        <taxon>Lophotrochozoa</taxon>
        <taxon>Mollusca</taxon>
        <taxon>Bivalvia</taxon>
        <taxon>Autobranchia</taxon>
        <taxon>Heteroconchia</taxon>
        <taxon>Euheterodonta</taxon>
        <taxon>Imparidentia</taxon>
        <taxon>Neoheterodontei</taxon>
        <taxon>Myida</taxon>
        <taxon>Myoidea</taxon>
        <taxon>Myidae</taxon>
        <taxon>Mya</taxon>
    </lineage>
</organism>
<name>A0ABY7EFT3_MYAAR</name>
<dbReference type="EMBL" id="CP111017">
    <property type="protein sequence ID" value="WAR08878.1"/>
    <property type="molecule type" value="Genomic_DNA"/>
</dbReference>
<keyword evidence="2" id="KW-1185">Reference proteome</keyword>
<sequence>MVKETSLTVEKRLLATLWLLSNQESYGDVVDRLGLSKETLHLTVMAIINRNAVMIRSKYS</sequence>
<accession>A0ABY7EFT3</accession>